<dbReference type="InterPro" id="IPR011010">
    <property type="entry name" value="DNA_brk_join_enz"/>
</dbReference>
<keyword evidence="2" id="KW-0229">DNA integration</keyword>
<keyword evidence="7" id="KW-1185">Reference proteome</keyword>
<organism evidence="6 7">
    <name type="scientific">Halomonas cerina</name>
    <dbReference type="NCBI Taxonomy" id="447424"/>
    <lineage>
        <taxon>Bacteria</taxon>
        <taxon>Pseudomonadati</taxon>
        <taxon>Pseudomonadota</taxon>
        <taxon>Gammaproteobacteria</taxon>
        <taxon>Oceanospirillales</taxon>
        <taxon>Halomonadaceae</taxon>
        <taxon>Halomonas</taxon>
    </lineage>
</organism>
<evidence type="ECO:0000256" key="1">
    <source>
        <dbReference type="ARBA" id="ARBA00008857"/>
    </source>
</evidence>
<dbReference type="GO" id="GO:0003677">
    <property type="term" value="F:DNA binding"/>
    <property type="evidence" value="ECO:0007669"/>
    <property type="project" value="UniProtKB-KW"/>
</dbReference>
<dbReference type="GO" id="GO:0015074">
    <property type="term" value="P:DNA integration"/>
    <property type="evidence" value="ECO:0007669"/>
    <property type="project" value="UniProtKB-KW"/>
</dbReference>
<dbReference type="SUPFAM" id="SSF56349">
    <property type="entry name" value="DNA breaking-rejoining enzymes"/>
    <property type="match status" value="1"/>
</dbReference>
<evidence type="ECO:0000256" key="4">
    <source>
        <dbReference type="ARBA" id="ARBA00023172"/>
    </source>
</evidence>
<dbReference type="GO" id="GO:0006310">
    <property type="term" value="P:DNA recombination"/>
    <property type="evidence" value="ECO:0007669"/>
    <property type="project" value="UniProtKB-KW"/>
</dbReference>
<dbReference type="PANTHER" id="PTHR30349:SF41">
    <property type="entry name" value="INTEGRASE_RECOMBINASE PROTEIN MJ0367-RELATED"/>
    <property type="match status" value="1"/>
</dbReference>
<proteinExistence type="inferred from homology"/>
<comment type="similarity">
    <text evidence="1">Belongs to the 'phage' integrase family.</text>
</comment>
<dbReference type="RefSeq" id="WP_183328371.1">
    <property type="nucleotide sequence ID" value="NZ_JACHXP010000043.1"/>
</dbReference>
<evidence type="ECO:0000259" key="5">
    <source>
        <dbReference type="PROSITE" id="PS51898"/>
    </source>
</evidence>
<dbReference type="Gene3D" id="1.10.443.10">
    <property type="entry name" value="Intergrase catalytic core"/>
    <property type="match status" value="1"/>
</dbReference>
<evidence type="ECO:0000313" key="6">
    <source>
        <dbReference type="EMBL" id="MBB3192604.1"/>
    </source>
</evidence>
<dbReference type="PANTHER" id="PTHR30349">
    <property type="entry name" value="PHAGE INTEGRASE-RELATED"/>
    <property type="match status" value="1"/>
</dbReference>
<keyword evidence="3" id="KW-0238">DNA-binding</keyword>
<evidence type="ECO:0000256" key="3">
    <source>
        <dbReference type="ARBA" id="ARBA00023125"/>
    </source>
</evidence>
<reference evidence="6 7" key="1">
    <citation type="submission" date="2020-08" db="EMBL/GenBank/DDBJ databases">
        <title>Genomic Encyclopedia of Type Strains, Phase III (KMG-III): the genomes of soil and plant-associated and newly described type strains.</title>
        <authorList>
            <person name="Whitman W."/>
        </authorList>
    </citation>
    <scope>NUCLEOTIDE SEQUENCE [LARGE SCALE GENOMIC DNA]</scope>
    <source>
        <strain evidence="6 7">CECT 7282</strain>
    </source>
</reference>
<keyword evidence="4" id="KW-0233">DNA recombination</keyword>
<evidence type="ECO:0000313" key="7">
    <source>
        <dbReference type="Proteomes" id="UP000547614"/>
    </source>
</evidence>
<feature type="domain" description="Tyr recombinase" evidence="5">
    <location>
        <begin position="103"/>
        <end position="304"/>
    </location>
</feature>
<name>A0A839VJ48_9GAMM</name>
<sequence length="318" mass="36001">MMHWSSMHERVAAYLRTRRALGFALTIEGQQLERFARFAEQRAHQGPLTLALAVAWANASPTPEGVGPARRLETLRPFARYCQLFEPQTEVPPVRLFGPAHRRLPPHIYSPQELAQLLAATAALLPTEGLRPVTMRTLLGFLVTTGLRLGEALRLQEQDVDLDRGMVEVRESKFRKSRLVPIHISTTEALAEYLIVRNRYLGLSQAPGLFLFDNARPITGAQARYAFQLIRQQLGWDKPATGPLPRLYDLRHTFACRCLLRWYAEGVDVNRRLPQLATYMGHCKVSDTYWYLTGIPALMAIAAERFEQAAATTEEDQP</sequence>
<dbReference type="Proteomes" id="UP000547614">
    <property type="component" value="Unassembled WGS sequence"/>
</dbReference>
<dbReference type="EMBL" id="JACHXP010000043">
    <property type="protein sequence ID" value="MBB3192604.1"/>
    <property type="molecule type" value="Genomic_DNA"/>
</dbReference>
<dbReference type="InterPro" id="IPR050090">
    <property type="entry name" value="Tyrosine_recombinase_XerCD"/>
</dbReference>
<comment type="caution">
    <text evidence="6">The sequence shown here is derived from an EMBL/GenBank/DDBJ whole genome shotgun (WGS) entry which is preliminary data.</text>
</comment>
<accession>A0A839VJ48</accession>
<dbReference type="Pfam" id="PF00589">
    <property type="entry name" value="Phage_integrase"/>
    <property type="match status" value="1"/>
</dbReference>
<protein>
    <submittedName>
        <fullName evidence="6">Integrase</fullName>
    </submittedName>
</protein>
<gene>
    <name evidence="6" type="ORF">FHR94_003903</name>
</gene>
<dbReference type="PROSITE" id="PS51898">
    <property type="entry name" value="TYR_RECOMBINASE"/>
    <property type="match status" value="1"/>
</dbReference>
<dbReference type="AlphaFoldDB" id="A0A839VJ48"/>
<dbReference type="InterPro" id="IPR013762">
    <property type="entry name" value="Integrase-like_cat_sf"/>
</dbReference>
<dbReference type="InterPro" id="IPR002104">
    <property type="entry name" value="Integrase_catalytic"/>
</dbReference>
<evidence type="ECO:0000256" key="2">
    <source>
        <dbReference type="ARBA" id="ARBA00022908"/>
    </source>
</evidence>